<gene>
    <name evidence="1" type="ORF">AVEN_129527_1</name>
</gene>
<comment type="caution">
    <text evidence="1">The sequence shown here is derived from an EMBL/GenBank/DDBJ whole genome shotgun (WGS) entry which is preliminary data.</text>
</comment>
<evidence type="ECO:0000313" key="2">
    <source>
        <dbReference type="Proteomes" id="UP000499080"/>
    </source>
</evidence>
<dbReference type="AlphaFoldDB" id="A0A4Y2GIY1"/>
<name>A0A4Y2GIY1_ARAVE</name>
<organism evidence="1 2">
    <name type="scientific">Araneus ventricosus</name>
    <name type="common">Orbweaver spider</name>
    <name type="synonym">Epeira ventricosa</name>
    <dbReference type="NCBI Taxonomy" id="182803"/>
    <lineage>
        <taxon>Eukaryota</taxon>
        <taxon>Metazoa</taxon>
        <taxon>Ecdysozoa</taxon>
        <taxon>Arthropoda</taxon>
        <taxon>Chelicerata</taxon>
        <taxon>Arachnida</taxon>
        <taxon>Araneae</taxon>
        <taxon>Araneomorphae</taxon>
        <taxon>Entelegynae</taxon>
        <taxon>Araneoidea</taxon>
        <taxon>Araneidae</taxon>
        <taxon>Araneus</taxon>
    </lineage>
</organism>
<protein>
    <submittedName>
        <fullName evidence="1">Uncharacterized protein</fullName>
    </submittedName>
</protein>
<evidence type="ECO:0000313" key="1">
    <source>
        <dbReference type="EMBL" id="GBM53533.1"/>
    </source>
</evidence>
<reference evidence="1 2" key="1">
    <citation type="journal article" date="2019" name="Sci. Rep.">
        <title>Orb-weaving spider Araneus ventricosus genome elucidates the spidroin gene catalogue.</title>
        <authorList>
            <person name="Kono N."/>
            <person name="Nakamura H."/>
            <person name="Ohtoshi R."/>
            <person name="Moran D.A.P."/>
            <person name="Shinohara A."/>
            <person name="Yoshida Y."/>
            <person name="Fujiwara M."/>
            <person name="Mori M."/>
            <person name="Tomita M."/>
            <person name="Arakawa K."/>
        </authorList>
    </citation>
    <scope>NUCLEOTIDE SEQUENCE [LARGE SCALE GENOMIC DNA]</scope>
</reference>
<proteinExistence type="predicted"/>
<dbReference type="EMBL" id="BGPR01001423">
    <property type="protein sequence ID" value="GBM53533.1"/>
    <property type="molecule type" value="Genomic_DNA"/>
</dbReference>
<dbReference type="Proteomes" id="UP000499080">
    <property type="component" value="Unassembled WGS sequence"/>
</dbReference>
<keyword evidence="2" id="KW-1185">Reference proteome</keyword>
<sequence length="104" mass="12204">MLLCFERSNLASNIWANFYTLITDGVLIKVINVWMEESGTCDLHILRTRWDTSKAVVLISNRESSLEVYRVSRDHKGVEIKIPRHVWTWKTIKTSGHTRAYLRK</sequence>
<accession>A0A4Y2GIY1</accession>